<feature type="domain" description="CCA-adding enzyme C-terminal" evidence="12">
    <location>
        <begin position="269"/>
        <end position="407"/>
    </location>
</feature>
<evidence type="ECO:0000256" key="5">
    <source>
        <dbReference type="ARBA" id="ARBA00022723"/>
    </source>
</evidence>
<dbReference type="Proteomes" id="UP001161390">
    <property type="component" value="Unassembled WGS sequence"/>
</dbReference>
<dbReference type="SUPFAM" id="SSF81301">
    <property type="entry name" value="Nucleotidyltransferase"/>
    <property type="match status" value="1"/>
</dbReference>
<evidence type="ECO:0000259" key="11">
    <source>
        <dbReference type="Pfam" id="PF12627"/>
    </source>
</evidence>
<reference evidence="13" key="2">
    <citation type="submission" date="2023-01" db="EMBL/GenBank/DDBJ databases">
        <title>Draft genome sequence of Algimonas porphyrae strain NBRC 108216.</title>
        <authorList>
            <person name="Sun Q."/>
            <person name="Mori K."/>
        </authorList>
    </citation>
    <scope>NUCLEOTIDE SEQUENCE</scope>
    <source>
        <strain evidence="13">NBRC 108216</strain>
    </source>
</reference>
<protein>
    <submittedName>
        <fullName evidence="13">Poly(A) polymerase</fullName>
    </submittedName>
</protein>
<evidence type="ECO:0000259" key="12">
    <source>
        <dbReference type="Pfam" id="PF13735"/>
    </source>
</evidence>
<evidence type="ECO:0000256" key="8">
    <source>
        <dbReference type="ARBA" id="ARBA00022884"/>
    </source>
</evidence>
<dbReference type="InterPro" id="IPR002646">
    <property type="entry name" value="PolA_pol_head_dom"/>
</dbReference>
<feature type="domain" description="Poly A polymerase head" evidence="10">
    <location>
        <begin position="33"/>
        <end position="154"/>
    </location>
</feature>
<keyword evidence="3" id="KW-0819">tRNA processing</keyword>
<proteinExistence type="inferred from homology"/>
<reference evidence="13" key="1">
    <citation type="journal article" date="2014" name="Int. J. Syst. Evol. Microbiol.">
        <title>Complete genome of a new Firmicutes species belonging to the dominant human colonic microbiota ('Ruminococcus bicirculans') reveals two chromosomes and a selective capacity to utilize plant glucans.</title>
        <authorList>
            <consortium name="NISC Comparative Sequencing Program"/>
            <person name="Wegmann U."/>
            <person name="Louis P."/>
            <person name="Goesmann A."/>
            <person name="Henrissat B."/>
            <person name="Duncan S.H."/>
            <person name="Flint H.J."/>
        </authorList>
    </citation>
    <scope>NUCLEOTIDE SEQUENCE</scope>
    <source>
        <strain evidence="13">NBRC 108216</strain>
    </source>
</reference>
<dbReference type="InterPro" id="IPR050264">
    <property type="entry name" value="Bact_CCA-adding_enz_type3_sf"/>
</dbReference>
<feature type="domain" description="tRNA nucleotidyltransferase/poly(A) polymerase RNA and SrmB- binding" evidence="11">
    <location>
        <begin position="186"/>
        <end position="243"/>
    </location>
</feature>
<keyword evidence="6" id="KW-0547">Nucleotide-binding</keyword>
<evidence type="ECO:0000313" key="14">
    <source>
        <dbReference type="Proteomes" id="UP001161390"/>
    </source>
</evidence>
<name>A0ABQ5V0D5_9PROT</name>
<dbReference type="Gene3D" id="1.10.3090.10">
    <property type="entry name" value="cca-adding enzyme, domain 2"/>
    <property type="match status" value="1"/>
</dbReference>
<dbReference type="InterPro" id="IPR032810">
    <property type="entry name" value="CCA-adding_enz_C"/>
</dbReference>
<dbReference type="EMBL" id="BSNJ01000002">
    <property type="protein sequence ID" value="GLQ20129.1"/>
    <property type="molecule type" value="Genomic_DNA"/>
</dbReference>
<evidence type="ECO:0000259" key="10">
    <source>
        <dbReference type="Pfam" id="PF01743"/>
    </source>
</evidence>
<dbReference type="Pfam" id="PF13735">
    <property type="entry name" value="tRNA_NucTran2_2"/>
    <property type="match status" value="1"/>
</dbReference>
<sequence>MSGAMSQPTRSLSFLRDLGANAVMAALPEGSTRYVGGCVRNALWGVAVSDIDMATQMEPNAVAEALKSARIKTVPTGIAHGTLTAVVGGKPYEITTLRRDVETDGRRAVIAYTQDWAEDAQRRDFTVNALYASADGEIFDPTGQGLDDIAARRFRFVGEAQDRVQEDYLRILRLFRFMAWYGQDAKIAKAALTACRDNRGGLKTLSAERVWSELKKLLSAPNPVRSVRIMLQQELLDTVLPEASNVDGLDRLVALEAREQIAPDPLLRLMAMMGREPLPATLLAKRMKMSNRESGRLKAWASDSESLSCDMAERARMQAIYRAGQQVILDRARLRAAGARDPIESSHWMTLADLALGWTPPTFPIRGADLMKAGVPKGPELGKALSALEALWIRSGFSTEKPQLLAALKLLGY</sequence>
<accession>A0ABQ5V0D5</accession>
<evidence type="ECO:0000256" key="7">
    <source>
        <dbReference type="ARBA" id="ARBA00022842"/>
    </source>
</evidence>
<comment type="cofactor">
    <cofactor evidence="1">
        <name>Mg(2+)</name>
        <dbReference type="ChEBI" id="CHEBI:18420"/>
    </cofactor>
</comment>
<dbReference type="Gene3D" id="3.30.460.10">
    <property type="entry name" value="Beta Polymerase, domain 2"/>
    <property type="match status" value="1"/>
</dbReference>
<evidence type="ECO:0000256" key="9">
    <source>
        <dbReference type="RuleBase" id="RU003953"/>
    </source>
</evidence>
<evidence type="ECO:0000256" key="4">
    <source>
        <dbReference type="ARBA" id="ARBA00022695"/>
    </source>
</evidence>
<dbReference type="PANTHER" id="PTHR46173:SF1">
    <property type="entry name" value="CCA TRNA NUCLEOTIDYLTRANSFERASE 1, MITOCHONDRIAL"/>
    <property type="match status" value="1"/>
</dbReference>
<dbReference type="Pfam" id="PF12627">
    <property type="entry name" value="PolyA_pol_RNAbd"/>
    <property type="match status" value="1"/>
</dbReference>
<organism evidence="13 14">
    <name type="scientific">Algimonas porphyrae</name>
    <dbReference type="NCBI Taxonomy" id="1128113"/>
    <lineage>
        <taxon>Bacteria</taxon>
        <taxon>Pseudomonadati</taxon>
        <taxon>Pseudomonadota</taxon>
        <taxon>Alphaproteobacteria</taxon>
        <taxon>Maricaulales</taxon>
        <taxon>Robiginitomaculaceae</taxon>
        <taxon>Algimonas</taxon>
    </lineage>
</organism>
<keyword evidence="14" id="KW-1185">Reference proteome</keyword>
<evidence type="ECO:0000256" key="6">
    <source>
        <dbReference type="ARBA" id="ARBA00022741"/>
    </source>
</evidence>
<evidence type="ECO:0000313" key="13">
    <source>
        <dbReference type="EMBL" id="GLQ20129.1"/>
    </source>
</evidence>
<evidence type="ECO:0000256" key="3">
    <source>
        <dbReference type="ARBA" id="ARBA00022694"/>
    </source>
</evidence>
<dbReference type="PANTHER" id="PTHR46173">
    <property type="entry name" value="CCA TRNA NUCLEOTIDYLTRANSFERASE 1, MITOCHONDRIAL"/>
    <property type="match status" value="1"/>
</dbReference>
<keyword evidence="8 9" id="KW-0694">RNA-binding</keyword>
<dbReference type="CDD" id="cd05398">
    <property type="entry name" value="NT_ClassII-CCAase"/>
    <property type="match status" value="1"/>
</dbReference>
<evidence type="ECO:0000256" key="1">
    <source>
        <dbReference type="ARBA" id="ARBA00001946"/>
    </source>
</evidence>
<keyword evidence="5" id="KW-0479">Metal-binding</keyword>
<dbReference type="InterPro" id="IPR032828">
    <property type="entry name" value="PolyA_RNA-bd"/>
</dbReference>
<dbReference type="InterPro" id="IPR043519">
    <property type="entry name" value="NT_sf"/>
</dbReference>
<comment type="similarity">
    <text evidence="9">Belongs to the tRNA nucleotidyltransferase/poly(A) polymerase family.</text>
</comment>
<evidence type="ECO:0000256" key="2">
    <source>
        <dbReference type="ARBA" id="ARBA00022679"/>
    </source>
</evidence>
<keyword evidence="2 9" id="KW-0808">Transferase</keyword>
<gene>
    <name evidence="13" type="ORF">GCM10007854_10840</name>
</gene>
<dbReference type="SUPFAM" id="SSF81891">
    <property type="entry name" value="Poly A polymerase C-terminal region-like"/>
    <property type="match status" value="1"/>
</dbReference>
<keyword evidence="7" id="KW-0460">Magnesium</keyword>
<keyword evidence="4" id="KW-0548">Nucleotidyltransferase</keyword>
<dbReference type="Pfam" id="PF01743">
    <property type="entry name" value="PolyA_pol"/>
    <property type="match status" value="1"/>
</dbReference>
<comment type="caution">
    <text evidence="13">The sequence shown here is derived from an EMBL/GenBank/DDBJ whole genome shotgun (WGS) entry which is preliminary data.</text>
</comment>